<dbReference type="AlphaFoldDB" id="A0A645ERC0"/>
<proteinExistence type="predicted"/>
<organism evidence="2">
    <name type="scientific">bioreactor metagenome</name>
    <dbReference type="NCBI Taxonomy" id="1076179"/>
    <lineage>
        <taxon>unclassified sequences</taxon>
        <taxon>metagenomes</taxon>
        <taxon>ecological metagenomes</taxon>
    </lineage>
</organism>
<comment type="caution">
    <text evidence="2">The sequence shown here is derived from an EMBL/GenBank/DDBJ whole genome shotgun (WGS) entry which is preliminary data.</text>
</comment>
<sequence>MEVEGQITYEDTGSGKDGRTEQGDQIATVKVTFGGRGFFHALLPKQNGLEEVL</sequence>
<evidence type="ECO:0000313" key="2">
    <source>
        <dbReference type="EMBL" id="MPN03996.1"/>
    </source>
</evidence>
<feature type="region of interest" description="Disordered" evidence="1">
    <location>
        <begin position="1"/>
        <end position="23"/>
    </location>
</feature>
<protein>
    <submittedName>
        <fullName evidence="2">Uncharacterized protein</fullName>
    </submittedName>
</protein>
<feature type="compositionally biased region" description="Basic and acidic residues" evidence="1">
    <location>
        <begin position="13"/>
        <end position="22"/>
    </location>
</feature>
<evidence type="ECO:0000256" key="1">
    <source>
        <dbReference type="SAM" id="MobiDB-lite"/>
    </source>
</evidence>
<reference evidence="2" key="1">
    <citation type="submission" date="2019-08" db="EMBL/GenBank/DDBJ databases">
        <authorList>
            <person name="Kucharzyk K."/>
            <person name="Murdoch R.W."/>
            <person name="Higgins S."/>
            <person name="Loffler F."/>
        </authorList>
    </citation>
    <scope>NUCLEOTIDE SEQUENCE</scope>
</reference>
<name>A0A645ERC0_9ZZZZ</name>
<accession>A0A645ERC0</accession>
<dbReference type="EMBL" id="VSSQ01049922">
    <property type="protein sequence ID" value="MPN03996.1"/>
    <property type="molecule type" value="Genomic_DNA"/>
</dbReference>
<gene>
    <name evidence="2" type="ORF">SDC9_151232</name>
</gene>